<evidence type="ECO:0000256" key="1">
    <source>
        <dbReference type="SAM" id="Phobius"/>
    </source>
</evidence>
<sequence length="455" mass="52644">MKSKTKRVFWGFFSLDYKAMGEYLEEMAEKGWMLEKVGRVTAKFRAIEPKKIKFSVDIFKKGGAFAPEDNEETSEYRRLCQESGWTFVTSQEYLQFFYAKEGSDPVPLQTDEEIEQKIIENTLLKRELIGVSLFLLVAVFALVRSFPVRYGNLLSFTGVASTFLFPILSMIVVIPALYGIVWMINARRRIKNGMTIKKPTLKSARRRIVAFSGIIWIIISIFAICFIVDAFFRPDDVLIAVLGPAVGISLGTGIRYLVKKGKIKGEKNVLLTVILVAAMFFFISRAIPFIMEKSEEMYNVDSFPERYPVVTMKEIPEYSEQGRSLTKEFKPSMSPVVPKHYTYWEHGEINGIEKYMDIKYYEAINPYFSEIIFNGVIDRIEKGIKWRGMTILDRTIVTDDEMKHLWNADNLALTEELDELIIRKGNIVLRLSGDIDFNDRQTRELILERFFRMCN</sequence>
<keyword evidence="1" id="KW-0472">Membrane</keyword>
<comment type="caution">
    <text evidence="2">The sequence shown here is derived from an EMBL/GenBank/DDBJ whole genome shotgun (WGS) entry which is preliminary data.</text>
</comment>
<dbReference type="Proteomes" id="UP000611629">
    <property type="component" value="Unassembled WGS sequence"/>
</dbReference>
<gene>
    <name evidence="2" type="ORF">HZF24_15725</name>
</gene>
<dbReference type="EMBL" id="JACBNQ010000024">
    <property type="protein sequence ID" value="NYB75597.1"/>
    <property type="molecule type" value="Genomic_DNA"/>
</dbReference>
<feature type="transmembrane region" description="Helical" evidence="1">
    <location>
        <begin position="208"/>
        <end position="232"/>
    </location>
</feature>
<reference evidence="2" key="1">
    <citation type="submission" date="2020-07" db="EMBL/GenBank/DDBJ databases">
        <title>Genomic analysis of a strain of Sedimentibacter Hydroxybenzoicus DSM7310.</title>
        <authorList>
            <person name="Ma S."/>
        </authorList>
    </citation>
    <scope>NUCLEOTIDE SEQUENCE</scope>
    <source>
        <strain evidence="2">DSM 7310</strain>
    </source>
</reference>
<evidence type="ECO:0000313" key="2">
    <source>
        <dbReference type="EMBL" id="NYB75597.1"/>
    </source>
</evidence>
<feature type="transmembrane region" description="Helical" evidence="1">
    <location>
        <begin position="238"/>
        <end position="258"/>
    </location>
</feature>
<feature type="transmembrane region" description="Helical" evidence="1">
    <location>
        <begin position="270"/>
        <end position="291"/>
    </location>
</feature>
<dbReference type="AlphaFoldDB" id="A0A974BM47"/>
<name>A0A974BM47_SEDHY</name>
<organism evidence="2 3">
    <name type="scientific">Sedimentibacter hydroxybenzoicus DSM 7310</name>
    <dbReference type="NCBI Taxonomy" id="1123245"/>
    <lineage>
        <taxon>Bacteria</taxon>
        <taxon>Bacillati</taxon>
        <taxon>Bacillota</taxon>
        <taxon>Tissierellia</taxon>
        <taxon>Sedimentibacter</taxon>
    </lineage>
</organism>
<dbReference type="RefSeq" id="WP_179239314.1">
    <property type="nucleotide sequence ID" value="NZ_JACBNQ010000024.1"/>
</dbReference>
<feature type="transmembrane region" description="Helical" evidence="1">
    <location>
        <begin position="163"/>
        <end position="187"/>
    </location>
</feature>
<accession>A0A974BM47</accession>
<keyword evidence="1" id="KW-1133">Transmembrane helix</keyword>
<feature type="transmembrane region" description="Helical" evidence="1">
    <location>
        <begin position="127"/>
        <end position="143"/>
    </location>
</feature>
<dbReference type="InterPro" id="IPR021359">
    <property type="entry name" value="DUF2812"/>
</dbReference>
<keyword evidence="3" id="KW-1185">Reference proteome</keyword>
<dbReference type="Pfam" id="PF11193">
    <property type="entry name" value="DUF2812"/>
    <property type="match status" value="1"/>
</dbReference>
<proteinExistence type="predicted"/>
<protein>
    <submittedName>
        <fullName evidence="2">DUF2812 domain-containing protein</fullName>
    </submittedName>
</protein>
<keyword evidence="1" id="KW-0812">Transmembrane</keyword>
<evidence type="ECO:0000313" key="3">
    <source>
        <dbReference type="Proteomes" id="UP000611629"/>
    </source>
</evidence>